<name>A0A1A7WB42_9TELE</name>
<reference evidence="2" key="1">
    <citation type="submission" date="2016-05" db="EMBL/GenBank/DDBJ databases">
        <authorList>
            <person name="Lavstsen T."/>
            <person name="Jespersen J.S."/>
        </authorList>
    </citation>
    <scope>NUCLEOTIDE SEQUENCE</scope>
    <source>
        <tissue evidence="2">Brain</tissue>
    </source>
</reference>
<accession>A0A1A7WB42</accession>
<dbReference type="GO" id="GO:0007015">
    <property type="term" value="P:actin filament organization"/>
    <property type="evidence" value="ECO:0007669"/>
    <property type="project" value="InterPro"/>
</dbReference>
<dbReference type="AlphaFoldDB" id="A0A1A7WB42"/>
<dbReference type="EMBL" id="HADW01001329">
    <property type="protein sequence ID" value="SBP02729.1"/>
    <property type="molecule type" value="Transcribed_RNA"/>
</dbReference>
<dbReference type="Pfam" id="PF20491">
    <property type="entry name" value="Ermin"/>
    <property type="match status" value="1"/>
</dbReference>
<dbReference type="GO" id="GO:0008360">
    <property type="term" value="P:regulation of cell shape"/>
    <property type="evidence" value="ECO:0007669"/>
    <property type="project" value="InterPro"/>
</dbReference>
<protein>
    <recommendedName>
        <fullName evidence="3">Ermin</fullName>
    </recommendedName>
</protein>
<proteinExistence type="predicted"/>
<evidence type="ECO:0008006" key="3">
    <source>
        <dbReference type="Google" id="ProtNLM"/>
    </source>
</evidence>
<dbReference type="InterPro" id="IPR045346">
    <property type="entry name" value="Ermin"/>
</dbReference>
<evidence type="ECO:0000256" key="1">
    <source>
        <dbReference type="SAM" id="MobiDB-lite"/>
    </source>
</evidence>
<organism evidence="2">
    <name type="scientific">Iconisemion striatum</name>
    <dbReference type="NCBI Taxonomy" id="60296"/>
    <lineage>
        <taxon>Eukaryota</taxon>
        <taxon>Metazoa</taxon>
        <taxon>Chordata</taxon>
        <taxon>Craniata</taxon>
        <taxon>Vertebrata</taxon>
        <taxon>Euteleostomi</taxon>
        <taxon>Actinopterygii</taxon>
        <taxon>Neopterygii</taxon>
        <taxon>Teleostei</taxon>
        <taxon>Neoteleostei</taxon>
        <taxon>Acanthomorphata</taxon>
        <taxon>Ovalentaria</taxon>
        <taxon>Atherinomorphae</taxon>
        <taxon>Cyprinodontiformes</taxon>
        <taxon>Nothobranchiidae</taxon>
        <taxon>Iconisemion</taxon>
    </lineage>
</organism>
<reference evidence="2" key="2">
    <citation type="submission" date="2016-06" db="EMBL/GenBank/DDBJ databases">
        <title>The genome of a short-lived fish provides insights into sex chromosome evolution and the genetic control of aging.</title>
        <authorList>
            <person name="Reichwald K."/>
            <person name="Felder M."/>
            <person name="Petzold A."/>
            <person name="Koch P."/>
            <person name="Groth M."/>
            <person name="Platzer M."/>
        </authorList>
    </citation>
    <scope>NUCLEOTIDE SEQUENCE</scope>
    <source>
        <tissue evidence="2">Brain</tissue>
    </source>
</reference>
<sequence length="273" mass="31044">MEANPDDQKVSAEGEDAQASHLLEIINGKALDPLERTEAARDAWSVEMGDDSVFYSDEEQAHQSREAAMFDFSGNKCRHLVNSSVAEGEAGQQNNPGDELMTHKENPERKWEDEWTEGKAKKMLESERGEAAIPEKFMRTRGEFLPSSLMDLDKSLNETAAKASYRKEEELMEEPRSHLDPRTEESCTKVKEHLCDADPQKSPSTCSEEDLEILEVSQKPNQDHSSSPQPKESDSISFNHLSSSKYSTVSYRRIQRGNTRQRIEEFEFILKNQ</sequence>
<dbReference type="GO" id="GO:0051015">
    <property type="term" value="F:actin filament binding"/>
    <property type="evidence" value="ECO:0007669"/>
    <property type="project" value="InterPro"/>
</dbReference>
<feature type="region of interest" description="Disordered" evidence="1">
    <location>
        <begin position="87"/>
        <end position="115"/>
    </location>
</feature>
<feature type="compositionally biased region" description="Basic and acidic residues" evidence="1">
    <location>
        <begin position="100"/>
        <end position="115"/>
    </location>
</feature>
<feature type="compositionally biased region" description="Basic and acidic residues" evidence="1">
    <location>
        <begin position="165"/>
        <end position="199"/>
    </location>
</feature>
<feature type="compositionally biased region" description="Polar residues" evidence="1">
    <location>
        <begin position="87"/>
        <end position="96"/>
    </location>
</feature>
<gene>
    <name evidence="2" type="primary">Nfu_g_1_017668</name>
</gene>
<feature type="region of interest" description="Disordered" evidence="1">
    <location>
        <begin position="160"/>
        <end position="240"/>
    </location>
</feature>
<evidence type="ECO:0000313" key="2">
    <source>
        <dbReference type="EMBL" id="SBP02729.1"/>
    </source>
</evidence>
<feature type="compositionally biased region" description="Polar residues" evidence="1">
    <location>
        <begin position="218"/>
        <end position="240"/>
    </location>
</feature>
<dbReference type="EMBL" id="HADX01006550">
    <property type="protein sequence ID" value="SBP28782.1"/>
    <property type="molecule type" value="Transcribed_RNA"/>
</dbReference>